<gene>
    <name evidence="2" type="ORF">ABG768_005600</name>
</gene>
<comment type="caution">
    <text evidence="2">The sequence shown here is derived from an EMBL/GenBank/DDBJ whole genome shotgun (WGS) entry which is preliminary data.</text>
</comment>
<accession>A0AAW1ZVN6</accession>
<protein>
    <submittedName>
        <fullName evidence="2">Uncharacterized protein</fullName>
    </submittedName>
</protein>
<feature type="compositionally biased region" description="Basic and acidic residues" evidence="1">
    <location>
        <begin position="20"/>
        <end position="29"/>
    </location>
</feature>
<dbReference type="EMBL" id="JAWDJR010000013">
    <property type="protein sequence ID" value="KAK9964429.1"/>
    <property type="molecule type" value="Genomic_DNA"/>
</dbReference>
<organism evidence="2 3">
    <name type="scientific">Culter alburnus</name>
    <name type="common">Topmouth culter</name>
    <dbReference type="NCBI Taxonomy" id="194366"/>
    <lineage>
        <taxon>Eukaryota</taxon>
        <taxon>Metazoa</taxon>
        <taxon>Chordata</taxon>
        <taxon>Craniata</taxon>
        <taxon>Vertebrata</taxon>
        <taxon>Euteleostomi</taxon>
        <taxon>Actinopterygii</taxon>
        <taxon>Neopterygii</taxon>
        <taxon>Teleostei</taxon>
        <taxon>Ostariophysi</taxon>
        <taxon>Cypriniformes</taxon>
        <taxon>Xenocyprididae</taxon>
        <taxon>Xenocypridinae</taxon>
        <taxon>Culter</taxon>
    </lineage>
</organism>
<reference evidence="2 3" key="1">
    <citation type="submission" date="2024-05" db="EMBL/GenBank/DDBJ databases">
        <title>A high-quality chromosomal-level genome assembly of Topmouth culter (Culter alburnus).</title>
        <authorList>
            <person name="Zhao H."/>
        </authorList>
    </citation>
    <scope>NUCLEOTIDE SEQUENCE [LARGE SCALE GENOMIC DNA]</scope>
    <source>
        <strain evidence="2">CATC2023</strain>
        <tissue evidence="2">Muscle</tissue>
    </source>
</reference>
<evidence type="ECO:0000313" key="2">
    <source>
        <dbReference type="EMBL" id="KAK9964429.1"/>
    </source>
</evidence>
<proteinExistence type="predicted"/>
<name>A0AAW1ZVN6_CULAL</name>
<evidence type="ECO:0000313" key="3">
    <source>
        <dbReference type="Proteomes" id="UP001479290"/>
    </source>
</evidence>
<dbReference type="AlphaFoldDB" id="A0AAW1ZVN6"/>
<sequence length="98" mass="11121">MATVWPLPRPRPAGAPDSQAEVRETEERDQFFEHREKLGMKLKRATADRRLILTAVKPLSHSLYMMATKAGGHSCPFGNARGRGYTEKWRQKQQTSPA</sequence>
<evidence type="ECO:0000256" key="1">
    <source>
        <dbReference type="SAM" id="MobiDB-lite"/>
    </source>
</evidence>
<feature type="region of interest" description="Disordered" evidence="1">
    <location>
        <begin position="1"/>
        <end position="29"/>
    </location>
</feature>
<keyword evidence="3" id="KW-1185">Reference proteome</keyword>
<dbReference type="Proteomes" id="UP001479290">
    <property type="component" value="Unassembled WGS sequence"/>
</dbReference>